<dbReference type="InterPro" id="IPR028098">
    <property type="entry name" value="Glyco_trans_4-like_N"/>
</dbReference>
<dbReference type="SUPFAM" id="SSF53756">
    <property type="entry name" value="UDP-Glycosyltransferase/glycogen phosphorylase"/>
    <property type="match status" value="1"/>
</dbReference>
<evidence type="ECO:0000313" key="4">
    <source>
        <dbReference type="Proteomes" id="UP000184088"/>
    </source>
</evidence>
<protein>
    <submittedName>
        <fullName evidence="3">Glycosyltransferase involved in cell wall bisynthesis</fullName>
    </submittedName>
</protein>
<dbReference type="CDD" id="cd03801">
    <property type="entry name" value="GT4_PimA-like"/>
    <property type="match status" value="1"/>
</dbReference>
<dbReference type="AlphaFoldDB" id="A0A1M4VHY1"/>
<evidence type="ECO:0000259" key="2">
    <source>
        <dbReference type="Pfam" id="PF13439"/>
    </source>
</evidence>
<organism evidence="3 4">
    <name type="scientific">Caldanaerobius fijiensis DSM 17918</name>
    <dbReference type="NCBI Taxonomy" id="1121256"/>
    <lineage>
        <taxon>Bacteria</taxon>
        <taxon>Bacillati</taxon>
        <taxon>Bacillota</taxon>
        <taxon>Clostridia</taxon>
        <taxon>Thermoanaerobacterales</taxon>
        <taxon>Thermoanaerobacteraceae</taxon>
        <taxon>Caldanaerobius</taxon>
    </lineage>
</organism>
<dbReference type="Proteomes" id="UP000184088">
    <property type="component" value="Unassembled WGS sequence"/>
</dbReference>
<evidence type="ECO:0000259" key="1">
    <source>
        <dbReference type="Pfam" id="PF00534"/>
    </source>
</evidence>
<reference evidence="3 4" key="1">
    <citation type="submission" date="2016-11" db="EMBL/GenBank/DDBJ databases">
        <authorList>
            <person name="Jaros S."/>
            <person name="Januszkiewicz K."/>
            <person name="Wedrychowicz H."/>
        </authorList>
    </citation>
    <scope>NUCLEOTIDE SEQUENCE [LARGE SCALE GENOMIC DNA]</scope>
    <source>
        <strain evidence="3 4">DSM 17918</strain>
    </source>
</reference>
<keyword evidence="3" id="KW-0808">Transferase</keyword>
<dbReference type="Pfam" id="PF00534">
    <property type="entry name" value="Glycos_transf_1"/>
    <property type="match status" value="1"/>
</dbReference>
<dbReference type="GO" id="GO:0016757">
    <property type="term" value="F:glycosyltransferase activity"/>
    <property type="evidence" value="ECO:0007669"/>
    <property type="project" value="InterPro"/>
</dbReference>
<dbReference type="PANTHER" id="PTHR12526">
    <property type="entry name" value="GLYCOSYLTRANSFERASE"/>
    <property type="match status" value="1"/>
</dbReference>
<evidence type="ECO:0000313" key="3">
    <source>
        <dbReference type="EMBL" id="SHE68500.1"/>
    </source>
</evidence>
<dbReference type="InterPro" id="IPR001296">
    <property type="entry name" value="Glyco_trans_1"/>
</dbReference>
<name>A0A1M4VHY1_9THEO</name>
<dbReference type="EMBL" id="FQVH01000004">
    <property type="protein sequence ID" value="SHE68500.1"/>
    <property type="molecule type" value="Genomic_DNA"/>
</dbReference>
<dbReference type="STRING" id="1121256.SAMN02746089_00631"/>
<dbReference type="OrthoDB" id="9802525at2"/>
<dbReference type="RefSeq" id="WP_073341703.1">
    <property type="nucleotide sequence ID" value="NZ_FQVH01000004.1"/>
</dbReference>
<feature type="domain" description="Glycosyltransferase subfamily 4-like N-terminal" evidence="2">
    <location>
        <begin position="14"/>
        <end position="184"/>
    </location>
</feature>
<dbReference type="Pfam" id="PF13439">
    <property type="entry name" value="Glyco_transf_4"/>
    <property type="match status" value="1"/>
</dbReference>
<feature type="domain" description="Glycosyl transferase family 1" evidence="1">
    <location>
        <begin position="195"/>
        <end position="367"/>
    </location>
</feature>
<dbReference type="PANTHER" id="PTHR12526:SF634">
    <property type="entry name" value="BLL3361 PROTEIN"/>
    <property type="match status" value="1"/>
</dbReference>
<gene>
    <name evidence="3" type="ORF">SAMN02746089_00631</name>
</gene>
<keyword evidence="4" id="KW-1185">Reference proteome</keyword>
<proteinExistence type="predicted"/>
<dbReference type="Gene3D" id="3.40.50.2000">
    <property type="entry name" value="Glycogen Phosphorylase B"/>
    <property type="match status" value="2"/>
</dbReference>
<accession>A0A1M4VHY1</accession>
<sequence length="395" mass="44513">MNILVVTSFDYPHVGGLSTHVEMLTGELKRLGHKVDVVSFSDVNRLYAKYVVRGVSFILNKLKRGLGIVYTNKQRIKLLKSLVNIRLNKTKYDLINAEDPAAMIALKGIDLPKVLTVHGYATFEYLSIGSVLKDTKQEAFLYDMERQAYNMADALIAVDTRIKNYLKDFAKKDATVIRNFVDTDIYDIKKYDVSQLKKKLNVPENKKILLCPRRLTEKNGVVYPAMAVNLLKEKYPNIMLYYAGDGEEREKIENYIAKYNLHDYIKLLGSIPHDRIVEYFCVADVVLIPSVHSKGIEEATSIAAIEAMAMGKPTIASAIGGLKELIENGKSGILVQEKNEIQLADAILKVLTDDALREALSTGARQRVIEEFSLSSGVQKYLDVYQKVIVNNQKR</sequence>